<keyword evidence="8" id="KW-1185">Reference proteome</keyword>
<evidence type="ECO:0000256" key="3">
    <source>
        <dbReference type="PIRNR" id="PIRNR036492"/>
    </source>
</evidence>
<dbReference type="RefSeq" id="WP_338448229.1">
    <property type="nucleotide sequence ID" value="NZ_CP137640.1"/>
</dbReference>
<dbReference type="SUPFAM" id="SSF53720">
    <property type="entry name" value="ALDH-like"/>
    <property type="match status" value="1"/>
</dbReference>
<feature type="domain" description="Aldehyde dehydrogenase" evidence="6">
    <location>
        <begin position="19"/>
        <end position="484"/>
    </location>
</feature>
<sequence length="501" mass="54733">MPNETEQLIEFSLYINGKWQSAEDNQTFNVYNPANGQIIAKVSKASKDDTVKAITTARKAFDSGVWSRKSYQERGEVLTQFASIIRKNIDEIAQLDILSSGATRRKAYSDPARAADLIDQMVKKLHQFAHVEFLPTVGSNHNEVWREPIGVVSAITPWNVPLMLAMLKVVPALAMGNSIIVKPASNTPLSTLKMAELATQAGIPDGVFNVVPGSGAEVGDVLTTHPSVDKVAFTGSTEIGKNIMAQASDTIKRVTLELGGKSPAIVLPDADLDIAIPGILHGFCFHSGQICMSGTRLLVHDSIYEEVLDRLAKCAETIKVGDPQSPDTGMGPVISKGQLDSILGYIDVGIQEGARLVYGGQRVIVEGLEEGYYIQPTIFADVHNDMRIAQEEIFGPVLAVIRYSTLEEAIEMANDSIYGLAAGVWTKDVVTAKQIVKELRAGTVWINDWHTMRFDAPFGGYKQSGIGRELGEDVLYEYTQTKHVHTSLARELDQRPAYSIF</sequence>
<accession>A0ABZ2CBK1</accession>
<comment type="similarity">
    <text evidence="1 3 5">Belongs to the aldehyde dehydrogenase family.</text>
</comment>
<dbReference type="InterPro" id="IPR016161">
    <property type="entry name" value="Ald_DH/histidinol_DH"/>
</dbReference>
<gene>
    <name evidence="7" type="ORF">R4Z09_18535</name>
</gene>
<evidence type="ECO:0000313" key="7">
    <source>
        <dbReference type="EMBL" id="WVX79295.1"/>
    </source>
</evidence>
<evidence type="ECO:0000256" key="5">
    <source>
        <dbReference type="RuleBase" id="RU003345"/>
    </source>
</evidence>
<dbReference type="InterPro" id="IPR015590">
    <property type="entry name" value="Aldehyde_DH_dom"/>
</dbReference>
<dbReference type="InterPro" id="IPR012394">
    <property type="entry name" value="Aldehyde_DH_NAD(P)"/>
</dbReference>
<dbReference type="GO" id="GO:0016491">
    <property type="term" value="F:oxidoreductase activity"/>
    <property type="evidence" value="ECO:0007669"/>
    <property type="project" value="UniProtKB-KW"/>
</dbReference>
<feature type="active site" evidence="4">
    <location>
        <position position="257"/>
    </location>
</feature>
<evidence type="ECO:0000256" key="1">
    <source>
        <dbReference type="ARBA" id="ARBA00009986"/>
    </source>
</evidence>
<dbReference type="Pfam" id="PF00171">
    <property type="entry name" value="Aldedh"/>
    <property type="match status" value="1"/>
</dbReference>
<dbReference type="InterPro" id="IPR016162">
    <property type="entry name" value="Ald_DH_N"/>
</dbReference>
<dbReference type="InterPro" id="IPR016163">
    <property type="entry name" value="Ald_DH_C"/>
</dbReference>
<dbReference type="PANTHER" id="PTHR11699">
    <property type="entry name" value="ALDEHYDE DEHYDROGENASE-RELATED"/>
    <property type="match status" value="1"/>
</dbReference>
<reference evidence="7 8" key="1">
    <citation type="submission" date="2023-10" db="EMBL/GenBank/DDBJ databases">
        <title>Niallia locisalis sp.nov. isolated from a salt pond sample.</title>
        <authorList>
            <person name="Li X.-J."/>
            <person name="Dong L."/>
        </authorList>
    </citation>
    <scope>NUCLEOTIDE SEQUENCE [LARGE SCALE GENOMIC DNA]</scope>
    <source>
        <strain evidence="7 8">DSM 29761</strain>
    </source>
</reference>
<name>A0ABZ2CBK1_9BACI</name>
<dbReference type="Gene3D" id="3.40.605.10">
    <property type="entry name" value="Aldehyde Dehydrogenase, Chain A, domain 1"/>
    <property type="match status" value="1"/>
</dbReference>
<protein>
    <recommendedName>
        <fullName evidence="3">Aldehyde dehydrogenase</fullName>
    </recommendedName>
</protein>
<evidence type="ECO:0000256" key="4">
    <source>
        <dbReference type="PROSITE-ProRule" id="PRU10007"/>
    </source>
</evidence>
<evidence type="ECO:0000259" key="6">
    <source>
        <dbReference type="Pfam" id="PF00171"/>
    </source>
</evidence>
<dbReference type="Gene3D" id="3.40.309.10">
    <property type="entry name" value="Aldehyde Dehydrogenase, Chain A, domain 2"/>
    <property type="match status" value="1"/>
</dbReference>
<dbReference type="Proteomes" id="UP001357223">
    <property type="component" value="Chromosome"/>
</dbReference>
<proteinExistence type="inferred from homology"/>
<evidence type="ECO:0000256" key="2">
    <source>
        <dbReference type="ARBA" id="ARBA00023002"/>
    </source>
</evidence>
<dbReference type="PROSITE" id="PS00687">
    <property type="entry name" value="ALDEHYDE_DEHYDR_GLU"/>
    <property type="match status" value="1"/>
</dbReference>
<dbReference type="PIRSF" id="PIRSF036492">
    <property type="entry name" value="ALDH"/>
    <property type="match status" value="1"/>
</dbReference>
<evidence type="ECO:0000313" key="8">
    <source>
        <dbReference type="Proteomes" id="UP001357223"/>
    </source>
</evidence>
<keyword evidence="2 3" id="KW-0560">Oxidoreductase</keyword>
<dbReference type="InterPro" id="IPR029510">
    <property type="entry name" value="Ald_DH_CS_GLU"/>
</dbReference>
<dbReference type="EMBL" id="CP137640">
    <property type="protein sequence ID" value="WVX79295.1"/>
    <property type="molecule type" value="Genomic_DNA"/>
</dbReference>
<organism evidence="7 8">
    <name type="scientific">Niallia oryzisoli</name>
    <dbReference type="NCBI Taxonomy" id="1737571"/>
    <lineage>
        <taxon>Bacteria</taxon>
        <taxon>Bacillati</taxon>
        <taxon>Bacillota</taxon>
        <taxon>Bacilli</taxon>
        <taxon>Bacillales</taxon>
        <taxon>Bacillaceae</taxon>
        <taxon>Niallia</taxon>
    </lineage>
</organism>